<gene>
    <name evidence="3" type="ORF">PN612_11520</name>
</gene>
<dbReference type="Proteomes" id="UP001211522">
    <property type="component" value="Unassembled WGS sequence"/>
</dbReference>
<dbReference type="Pfam" id="PF06580">
    <property type="entry name" value="His_kinase"/>
    <property type="match status" value="1"/>
</dbReference>
<feature type="transmembrane region" description="Helical" evidence="1">
    <location>
        <begin position="61"/>
        <end position="82"/>
    </location>
</feature>
<accession>A0AAW6F7W5</accession>
<protein>
    <submittedName>
        <fullName evidence="3">Histidine kinase</fullName>
    </submittedName>
</protein>
<sequence length="352" mass="41549">MIFYSFVYEKRYNRMGSLDEKISVIKAKPWLVSLVCAVFIAYPNLAWIFCDMSYLAPNDHQGFLLFFGFRFLYFWGLIWFLLKSNLRHEDCTSFFERLLWNALYVSGGFVVYKLISFLTISYDRFLSIIIFQFIVLALLCTLIGYIQMLYHNQREKDQLIENLRVENLQSRCDALVNQINPHFFFNSLNGISSLIRKKNDENTLLYVTKLSDIFRYILQSDKKNLVPLSEELAFIEAFQHVMVVRFANKLTFTIEVPEDKRNLRIPVLSLLPLVENVTVHNIIDSEHRMDILIRLNERMELVVSNPIYPKLTLPDTNGTGLKNLENRFLLLMNKQIRVESDEDEFQVYLPLK</sequence>
<evidence type="ECO:0000313" key="4">
    <source>
        <dbReference type="Proteomes" id="UP001211522"/>
    </source>
</evidence>
<reference evidence="3" key="1">
    <citation type="submission" date="2023-01" db="EMBL/GenBank/DDBJ databases">
        <title>Human gut microbiome strain richness.</title>
        <authorList>
            <person name="Chen-Liaw A."/>
        </authorList>
    </citation>
    <scope>NUCLEOTIDE SEQUENCE</scope>
    <source>
        <strain evidence="3">D35st1_E5_D35t1_190705</strain>
    </source>
</reference>
<dbReference type="EMBL" id="JAQMPX010000080">
    <property type="protein sequence ID" value="MDB9139134.1"/>
    <property type="molecule type" value="Genomic_DNA"/>
</dbReference>
<keyword evidence="1" id="KW-1133">Transmembrane helix</keyword>
<feature type="transmembrane region" description="Helical" evidence="1">
    <location>
        <begin position="102"/>
        <end position="122"/>
    </location>
</feature>
<dbReference type="GO" id="GO:0016020">
    <property type="term" value="C:membrane"/>
    <property type="evidence" value="ECO:0007669"/>
    <property type="project" value="InterPro"/>
</dbReference>
<evidence type="ECO:0000259" key="2">
    <source>
        <dbReference type="Pfam" id="PF06580"/>
    </source>
</evidence>
<feature type="transmembrane region" description="Helical" evidence="1">
    <location>
        <begin position="128"/>
        <end position="146"/>
    </location>
</feature>
<organism evidence="3 4">
    <name type="scientific">Parabacteroides distasonis</name>
    <dbReference type="NCBI Taxonomy" id="823"/>
    <lineage>
        <taxon>Bacteria</taxon>
        <taxon>Pseudomonadati</taxon>
        <taxon>Bacteroidota</taxon>
        <taxon>Bacteroidia</taxon>
        <taxon>Bacteroidales</taxon>
        <taxon>Tannerellaceae</taxon>
        <taxon>Parabacteroides</taxon>
    </lineage>
</organism>
<dbReference type="PANTHER" id="PTHR34220:SF7">
    <property type="entry name" value="SENSOR HISTIDINE KINASE YPDA"/>
    <property type="match status" value="1"/>
</dbReference>
<feature type="transmembrane region" description="Helical" evidence="1">
    <location>
        <begin position="30"/>
        <end position="49"/>
    </location>
</feature>
<feature type="domain" description="Signal transduction histidine kinase internal region" evidence="2">
    <location>
        <begin position="172"/>
        <end position="250"/>
    </location>
</feature>
<keyword evidence="1" id="KW-0472">Membrane</keyword>
<evidence type="ECO:0000313" key="3">
    <source>
        <dbReference type="EMBL" id="MDB9139134.1"/>
    </source>
</evidence>
<proteinExistence type="predicted"/>
<dbReference type="RefSeq" id="WP_259011977.1">
    <property type="nucleotide sequence ID" value="NZ_JANUTI010000002.1"/>
</dbReference>
<name>A0AAW6F7W5_PARDI</name>
<dbReference type="AlphaFoldDB" id="A0AAW6F7W5"/>
<keyword evidence="1" id="KW-0812">Transmembrane</keyword>
<dbReference type="GO" id="GO:0000155">
    <property type="term" value="F:phosphorelay sensor kinase activity"/>
    <property type="evidence" value="ECO:0007669"/>
    <property type="project" value="InterPro"/>
</dbReference>
<keyword evidence="3" id="KW-0418">Kinase</keyword>
<dbReference type="InterPro" id="IPR010559">
    <property type="entry name" value="Sig_transdc_His_kin_internal"/>
</dbReference>
<dbReference type="PANTHER" id="PTHR34220">
    <property type="entry name" value="SENSOR HISTIDINE KINASE YPDA"/>
    <property type="match status" value="1"/>
</dbReference>
<comment type="caution">
    <text evidence="3">The sequence shown here is derived from an EMBL/GenBank/DDBJ whole genome shotgun (WGS) entry which is preliminary data.</text>
</comment>
<evidence type="ECO:0000256" key="1">
    <source>
        <dbReference type="SAM" id="Phobius"/>
    </source>
</evidence>
<dbReference type="InterPro" id="IPR050640">
    <property type="entry name" value="Bact_2-comp_sensor_kinase"/>
</dbReference>
<keyword evidence="3" id="KW-0808">Transferase</keyword>